<dbReference type="Gene3D" id="1.10.10.10">
    <property type="entry name" value="Winged helix-like DNA-binding domain superfamily/Winged helix DNA-binding domain"/>
    <property type="match status" value="1"/>
</dbReference>
<evidence type="ECO:0000313" key="4">
    <source>
        <dbReference type="EMBL" id="KKM18444.1"/>
    </source>
</evidence>
<dbReference type="CDD" id="cd00090">
    <property type="entry name" value="HTH_ARSR"/>
    <property type="match status" value="1"/>
</dbReference>
<dbReference type="InterPro" id="IPR003488">
    <property type="entry name" value="DprA"/>
</dbReference>
<dbReference type="SUPFAM" id="SSF102405">
    <property type="entry name" value="MCP/YpsA-like"/>
    <property type="match status" value="1"/>
</dbReference>
<dbReference type="Gene3D" id="3.40.50.450">
    <property type="match status" value="1"/>
</dbReference>
<protein>
    <submittedName>
        <fullName evidence="4">Uncharacterized protein</fullName>
    </submittedName>
</protein>
<dbReference type="InterPro" id="IPR036388">
    <property type="entry name" value="WH-like_DNA-bd_sf"/>
</dbReference>
<dbReference type="PANTHER" id="PTHR43022">
    <property type="entry name" value="PROTEIN SMF"/>
    <property type="match status" value="1"/>
</dbReference>
<dbReference type="InterPro" id="IPR011991">
    <property type="entry name" value="ArsR-like_HTH"/>
</dbReference>
<proteinExistence type="inferred from homology"/>
<dbReference type="SUPFAM" id="SSF46785">
    <property type="entry name" value="Winged helix' DNA-binding domain"/>
    <property type="match status" value="1"/>
</dbReference>
<dbReference type="NCBIfam" id="TIGR00732">
    <property type="entry name" value="dprA"/>
    <property type="match status" value="1"/>
</dbReference>
<evidence type="ECO:0000259" key="2">
    <source>
        <dbReference type="Pfam" id="PF02481"/>
    </source>
</evidence>
<feature type="domain" description="DprA winged helix" evidence="3">
    <location>
        <begin position="305"/>
        <end position="354"/>
    </location>
</feature>
<dbReference type="InterPro" id="IPR010994">
    <property type="entry name" value="RuvA_2-like"/>
</dbReference>
<dbReference type="GO" id="GO:0009294">
    <property type="term" value="P:DNA-mediated transformation"/>
    <property type="evidence" value="ECO:0007669"/>
    <property type="project" value="InterPro"/>
</dbReference>
<dbReference type="InterPro" id="IPR036390">
    <property type="entry name" value="WH_DNA-bd_sf"/>
</dbReference>
<name>A0A0F9IFE3_9ZZZZ</name>
<dbReference type="InterPro" id="IPR041614">
    <property type="entry name" value="DprA_WH"/>
</dbReference>
<organism evidence="4">
    <name type="scientific">marine sediment metagenome</name>
    <dbReference type="NCBI Taxonomy" id="412755"/>
    <lineage>
        <taxon>unclassified sequences</taxon>
        <taxon>metagenomes</taxon>
        <taxon>ecological metagenomes</taxon>
    </lineage>
</organism>
<dbReference type="InterPro" id="IPR057666">
    <property type="entry name" value="DrpA_SLOG"/>
</dbReference>
<sequence>MTTPDELKYWVALTRIAGLGRVRCSLLESHFPSMEEAWNADGAELKAAGFDGKLASRIVSKRAEIDPDAEMERLAKNNVTALTWHDPAYPARLKEIYDQPPVLYVRGQLTAADEWCLAVVGTRRPTPYGRQVAEELSYRLAQNSICVVSGLARGVDSIAHRAALEAGGRVLAVLACGLDIVYPPEHVKLAQEISEQGALVSDYPLGTQPRGDFFPRRNRIMSGLSLGVLVVEGDVKSGAMITARLAMEQNREVFAVPGSIFSIQSRGTNALIQDGAKLVLKVEDVLEELNLTMVPQQIEMKENMPATDTEAALLRHISREPAHVDEVCRESGLPIATVSSVLAMLEMKGLVRQMGPMSYVRAREAQTSYGG</sequence>
<dbReference type="SUPFAM" id="SSF47781">
    <property type="entry name" value="RuvA domain 2-like"/>
    <property type="match status" value="1"/>
</dbReference>
<dbReference type="Pfam" id="PF17782">
    <property type="entry name" value="WHD_DprA"/>
    <property type="match status" value="1"/>
</dbReference>
<accession>A0A0F9IFE3</accession>
<dbReference type="EMBL" id="LAZR01014220">
    <property type="protein sequence ID" value="KKM18444.1"/>
    <property type="molecule type" value="Genomic_DNA"/>
</dbReference>
<reference evidence="4" key="1">
    <citation type="journal article" date="2015" name="Nature">
        <title>Complex archaea that bridge the gap between prokaryotes and eukaryotes.</title>
        <authorList>
            <person name="Spang A."/>
            <person name="Saw J.H."/>
            <person name="Jorgensen S.L."/>
            <person name="Zaremba-Niedzwiedzka K."/>
            <person name="Martijn J."/>
            <person name="Lind A.E."/>
            <person name="van Eijk R."/>
            <person name="Schleper C."/>
            <person name="Guy L."/>
            <person name="Ettema T.J."/>
        </authorList>
    </citation>
    <scope>NUCLEOTIDE SEQUENCE</scope>
</reference>
<evidence type="ECO:0000259" key="3">
    <source>
        <dbReference type="Pfam" id="PF17782"/>
    </source>
</evidence>
<dbReference type="Pfam" id="PF02481">
    <property type="entry name" value="DNA_processg_A"/>
    <property type="match status" value="1"/>
</dbReference>
<comment type="similarity">
    <text evidence="1">Belongs to the DprA/Smf family.</text>
</comment>
<gene>
    <name evidence="4" type="ORF">LCGC14_1665630</name>
</gene>
<dbReference type="AlphaFoldDB" id="A0A0F9IFE3"/>
<comment type="caution">
    <text evidence="4">The sequence shown here is derived from an EMBL/GenBank/DDBJ whole genome shotgun (WGS) entry which is preliminary data.</text>
</comment>
<feature type="domain" description="Smf/DprA SLOG" evidence="2">
    <location>
        <begin position="82"/>
        <end position="289"/>
    </location>
</feature>
<dbReference type="PANTHER" id="PTHR43022:SF1">
    <property type="entry name" value="PROTEIN SMF"/>
    <property type="match status" value="1"/>
</dbReference>
<evidence type="ECO:0000256" key="1">
    <source>
        <dbReference type="ARBA" id="ARBA00006525"/>
    </source>
</evidence>